<dbReference type="RefSeq" id="WP_205121115.1">
    <property type="nucleotide sequence ID" value="NZ_JAFBCM010000001.1"/>
</dbReference>
<dbReference type="PANTHER" id="PTHR39210">
    <property type="entry name" value="HEPARIN-SULFATE LYASE"/>
    <property type="match status" value="1"/>
</dbReference>
<feature type="domain" description="Heparinase II/III-like C-terminal" evidence="5">
    <location>
        <begin position="541"/>
        <end position="690"/>
    </location>
</feature>
<dbReference type="Gene3D" id="1.50.10.100">
    <property type="entry name" value="Chondroitin AC/alginate lyase"/>
    <property type="match status" value="1"/>
</dbReference>
<evidence type="ECO:0000259" key="5">
    <source>
        <dbReference type="Pfam" id="PF07940"/>
    </source>
</evidence>
<keyword evidence="2" id="KW-0732">Signal</keyword>
<dbReference type="Pfam" id="PF07940">
    <property type="entry name" value="Hepar_II_III_C"/>
    <property type="match status" value="1"/>
</dbReference>
<name>A0ABV7YNZ2_9ACTN</name>
<dbReference type="InterPro" id="IPR008929">
    <property type="entry name" value="Chondroitin_lyas"/>
</dbReference>
<proteinExistence type="predicted"/>
<comment type="caution">
    <text evidence="6">The sequence shown here is derived from an EMBL/GenBank/DDBJ whole genome shotgun (WGS) entry which is preliminary data.</text>
</comment>
<evidence type="ECO:0000256" key="3">
    <source>
        <dbReference type="ARBA" id="ARBA00022764"/>
    </source>
</evidence>
<dbReference type="EMBL" id="JBHRZH010000043">
    <property type="protein sequence ID" value="MFC3765850.1"/>
    <property type="molecule type" value="Genomic_DNA"/>
</dbReference>
<dbReference type="InterPro" id="IPR012480">
    <property type="entry name" value="Hepar_II_III_C"/>
</dbReference>
<evidence type="ECO:0000256" key="2">
    <source>
        <dbReference type="ARBA" id="ARBA00022729"/>
    </source>
</evidence>
<keyword evidence="7" id="KW-1185">Reference proteome</keyword>
<evidence type="ECO:0000313" key="6">
    <source>
        <dbReference type="EMBL" id="MFC3765850.1"/>
    </source>
</evidence>
<protein>
    <submittedName>
        <fullName evidence="6">Heparinase II/III family protein</fullName>
    </submittedName>
</protein>
<evidence type="ECO:0000313" key="7">
    <source>
        <dbReference type="Proteomes" id="UP001595699"/>
    </source>
</evidence>
<dbReference type="PANTHER" id="PTHR39210:SF1">
    <property type="entry name" value="HEPARIN-SULFATE LYASE"/>
    <property type="match status" value="1"/>
</dbReference>
<reference evidence="7" key="1">
    <citation type="journal article" date="2019" name="Int. J. Syst. Evol. Microbiol.">
        <title>The Global Catalogue of Microorganisms (GCM) 10K type strain sequencing project: providing services to taxonomists for standard genome sequencing and annotation.</title>
        <authorList>
            <consortium name="The Broad Institute Genomics Platform"/>
            <consortium name="The Broad Institute Genome Sequencing Center for Infectious Disease"/>
            <person name="Wu L."/>
            <person name="Ma J."/>
        </authorList>
    </citation>
    <scope>NUCLEOTIDE SEQUENCE [LARGE SCALE GENOMIC DNA]</scope>
    <source>
        <strain evidence="7">CGMCC 4.7241</strain>
    </source>
</reference>
<evidence type="ECO:0000256" key="4">
    <source>
        <dbReference type="ARBA" id="ARBA00023239"/>
    </source>
</evidence>
<gene>
    <name evidence="6" type="ORF">ACFOUW_33800</name>
</gene>
<organism evidence="6 7">
    <name type="scientific">Tenggerimyces flavus</name>
    <dbReference type="NCBI Taxonomy" id="1708749"/>
    <lineage>
        <taxon>Bacteria</taxon>
        <taxon>Bacillati</taxon>
        <taxon>Actinomycetota</taxon>
        <taxon>Actinomycetes</taxon>
        <taxon>Propionibacteriales</taxon>
        <taxon>Nocardioidaceae</taxon>
        <taxon>Tenggerimyces</taxon>
    </lineage>
</organism>
<keyword evidence="3" id="KW-0574">Periplasm</keyword>
<dbReference type="Gene3D" id="2.70.98.70">
    <property type="match status" value="1"/>
</dbReference>
<keyword evidence="4" id="KW-0456">Lyase</keyword>
<comment type="subcellular location">
    <subcellularLocation>
        <location evidence="1">Periplasm</location>
    </subcellularLocation>
</comment>
<accession>A0ABV7YNZ2</accession>
<evidence type="ECO:0000256" key="1">
    <source>
        <dbReference type="ARBA" id="ARBA00004418"/>
    </source>
</evidence>
<dbReference type="Proteomes" id="UP001595699">
    <property type="component" value="Unassembled WGS sequence"/>
</dbReference>
<sequence length="1018" mass="110211">MTALLGVPPRGVAAYATKTAPTLYTPERVAAARRNIADFAWARKLRDDAVAAADPYVAKGDDWLWKLISGQRVPRSYAVNQALGSPITGRNIYKYGNYPWTANPVSKPWKIVDPSSDYVFPTNDFAAFHASGLDAKGLFDPAKANRSLLVNKLYPEKGAKWGVDDGTGWVDANGKRWTFVAYYNHWHNWFGDVTRDTARGAIHRTIRSLRDAFLYTGLTKYAHAGLIMLDRVADVYPGMDISVYKAPTYLNSEGGTERGKVLGCIWEPFLVTDLMSAYDAFFPAIATKDVANVVSFLHAKAQKHGLPSKASIDAIKQNIEGNLIRTVFPAVKAHRIAGNFGMYQAALATAAVVLDSPTESKQWIDWIFQAGGRVGDPTLRISGGNLEATLVDQLDRDGFGDEAAPQYNLGWITALSGVADALAGYKRYPTADLFKHPKYAKMIAARPALTMLNKYLPSIGDSGSTGKAIAMATSQQLVADFERYGNPVFAQLAYQLNHQRLESLYGSIFSKDVAGTRSKIADVLAAKGPLALPSMNLTGYGFTALRTGTGGNMRSVWSYYGRNAGSHGHGDALSIGMYGTGIDLMPDLGYPEFADNNARRFEWNANTISHNTVTVDRKRQSSHWVGQPLGYAVRNAVQVFDVAAPKVYSQTSTYRRTTAMIAIDAKNSYVFDVFRVVGGTDHHFSFHTAEGPVTTSGLSLSSQGGGSYAGINVSPPSDNAAPRSGASGFDWLVNVSRCSAPASQFSVDWKVKDTYNVHPVDPNLHVRLTMLGPIDDVALCDGIPPRNKPGNPDKLRYVIAHRRGTKLASKFVSVIEPYVGARLIKKLTAVSIKPATGTLAAHESAAVKVELTNGRVDYIVSSTRTNVPLLIDNLFTFRGSFGVYQLKGGKAVYAFSHDATQCGPNTAMRGLHAVGGTIKGFTGNLSAQNSLTVTLSGACPTPSTLVGSYVYAQTDGVRNAVYAIKGAKLLDAKTLWLDIGDATPIRGYKDADEPSLGFRFDPVIGKSVRIPLTRQWSA</sequence>